<organism evidence="3 4">
    <name type="scientific">Flavobacterium akiainvivens</name>
    <dbReference type="NCBI Taxonomy" id="1202724"/>
    <lineage>
        <taxon>Bacteria</taxon>
        <taxon>Pseudomonadati</taxon>
        <taxon>Bacteroidota</taxon>
        <taxon>Flavobacteriia</taxon>
        <taxon>Flavobacteriales</taxon>
        <taxon>Flavobacteriaceae</taxon>
        <taxon>Flavobacterium</taxon>
    </lineage>
</organism>
<dbReference type="GO" id="GO:0052689">
    <property type="term" value="F:carboxylic ester hydrolase activity"/>
    <property type="evidence" value="ECO:0007669"/>
    <property type="project" value="InterPro"/>
</dbReference>
<name>A0A0M8MCE7_9FLAO</name>
<dbReference type="Gene3D" id="2.60.120.260">
    <property type="entry name" value="Galactose-binding domain-like"/>
    <property type="match status" value="1"/>
</dbReference>
<protein>
    <submittedName>
        <fullName evidence="3">GDSL family lipase</fullName>
    </submittedName>
</protein>
<dbReference type="AlphaFoldDB" id="A0A0M8MCE7"/>
<dbReference type="PANTHER" id="PTHR37834">
    <property type="entry name" value="GDSL-LIKE LIPASE/ACYLHYDROLASE DOMAIN PROTEIN (AFU_ORTHOLOGUE AFUA_2G00620)"/>
    <property type="match status" value="1"/>
</dbReference>
<feature type="domain" description="Carbohydrate esterase 2 N-terminal" evidence="2">
    <location>
        <begin position="34"/>
        <end position="128"/>
    </location>
</feature>
<evidence type="ECO:0000259" key="2">
    <source>
        <dbReference type="Pfam" id="PF17996"/>
    </source>
</evidence>
<dbReference type="InterPro" id="IPR052762">
    <property type="entry name" value="PCW_deacetylase/CE"/>
</dbReference>
<sequence>MKNFRKHFFITSAAAISFFILSFNDIDKNLYTVAGRTEMIDGNIALISPASSVTFGFKGDRVDVSLRAQDDTDHHNYVVLELDGQYYGRFKVTSAGTKLNVYSTSKKPHTLTVYKATEAAIGTILFKEAIGTIMAAKVTPKKKIEFIGDSITVGMGNDTAETPCGNGSEWYDQHNAYYSYAPIAARELKADYVVNAVSGIGMYRNWNDEHKDQPTMPQVYENLYLNRKDDKKYDFGFAPDVTCIALGTNDFSNGDGKKARLPFNEKEYVDNYVAFINTVYKHSPKTQIILLNSPMVTGEKSETFKKCLEQVKETVNKQAGHKPVVVFTFKDVTPTGCGSHPAIEEDKAMAAQLAPFLKTYLK</sequence>
<dbReference type="SUPFAM" id="SSF52266">
    <property type="entry name" value="SGNH hydrolase"/>
    <property type="match status" value="1"/>
</dbReference>
<dbReference type="InterPro" id="IPR036514">
    <property type="entry name" value="SGNH_hydro_sf"/>
</dbReference>
<feature type="domain" description="SGNH hydrolase-type esterase" evidence="1">
    <location>
        <begin position="146"/>
        <end position="331"/>
    </location>
</feature>
<dbReference type="InterPro" id="IPR037461">
    <property type="entry name" value="CtCE2-like_dom"/>
</dbReference>
<evidence type="ECO:0000259" key="1">
    <source>
        <dbReference type="Pfam" id="PF13472"/>
    </source>
</evidence>
<dbReference type="RefSeq" id="WP_054407153.1">
    <property type="nucleotide sequence ID" value="NZ_FOYA01000008.1"/>
</dbReference>
<reference evidence="3 4" key="1">
    <citation type="submission" date="2015-08" db="EMBL/GenBank/DDBJ databases">
        <title>Whole genome sequence of Flavobacterium akiainvivens IK-1T, from decaying Wikstroemia oahuensis, an endemic Hawaiian shrub.</title>
        <authorList>
            <person name="Wan X."/>
            <person name="Hou S."/>
            <person name="Saito J."/>
            <person name="Donachie S."/>
        </authorList>
    </citation>
    <scope>NUCLEOTIDE SEQUENCE [LARGE SCALE GENOMIC DNA]</scope>
    <source>
        <strain evidence="3 4">IK-1</strain>
    </source>
</reference>
<dbReference type="InterPro" id="IPR013830">
    <property type="entry name" value="SGNH_hydro"/>
</dbReference>
<dbReference type="InterPro" id="IPR040794">
    <property type="entry name" value="CE2_N"/>
</dbReference>
<keyword evidence="4" id="KW-1185">Reference proteome</keyword>
<dbReference type="PATRIC" id="fig|1202724.3.peg.1518"/>
<dbReference type="PANTHER" id="PTHR37834:SF2">
    <property type="entry name" value="ESTERASE, SGNH HYDROLASE-TYPE"/>
    <property type="match status" value="1"/>
</dbReference>
<proteinExistence type="predicted"/>
<dbReference type="OrthoDB" id="9801375at2"/>
<dbReference type="Gene3D" id="3.40.50.1110">
    <property type="entry name" value="SGNH hydrolase"/>
    <property type="match status" value="1"/>
</dbReference>
<dbReference type="Pfam" id="PF17996">
    <property type="entry name" value="CE2_N"/>
    <property type="match status" value="1"/>
</dbReference>
<evidence type="ECO:0000313" key="3">
    <source>
        <dbReference type="EMBL" id="KOS05864.1"/>
    </source>
</evidence>
<accession>A0A0M8MCE7</accession>
<dbReference type="EMBL" id="LIYD01000005">
    <property type="protein sequence ID" value="KOS05864.1"/>
    <property type="molecule type" value="Genomic_DNA"/>
</dbReference>
<comment type="caution">
    <text evidence="3">The sequence shown here is derived from an EMBL/GenBank/DDBJ whole genome shotgun (WGS) entry which is preliminary data.</text>
</comment>
<dbReference type="Proteomes" id="UP000037755">
    <property type="component" value="Unassembled WGS sequence"/>
</dbReference>
<dbReference type="STRING" id="1202724.AM493_07300"/>
<evidence type="ECO:0000313" key="4">
    <source>
        <dbReference type="Proteomes" id="UP000037755"/>
    </source>
</evidence>
<dbReference type="Pfam" id="PF13472">
    <property type="entry name" value="Lipase_GDSL_2"/>
    <property type="match status" value="1"/>
</dbReference>
<gene>
    <name evidence="3" type="ORF">AM493_07300</name>
</gene>
<dbReference type="CDD" id="cd01831">
    <property type="entry name" value="Endoglucanase_E_like"/>
    <property type="match status" value="1"/>
</dbReference>